<feature type="transmembrane region" description="Helical" evidence="14">
    <location>
        <begin position="109"/>
        <end position="129"/>
    </location>
</feature>
<keyword evidence="8 14" id="KW-1133">Transmembrane helix</keyword>
<evidence type="ECO:0000256" key="13">
    <source>
        <dbReference type="RuleBase" id="RU003857"/>
    </source>
</evidence>
<dbReference type="InterPro" id="IPR003092">
    <property type="entry name" value="2pore_dom_K_chnl_TASK"/>
</dbReference>
<dbReference type="InterPro" id="IPR013099">
    <property type="entry name" value="K_chnl_dom"/>
</dbReference>
<dbReference type="FunFam" id="1.10.287.70:FF:000090">
    <property type="entry name" value="two pore potassium channel protein sup-9"/>
    <property type="match status" value="1"/>
</dbReference>
<dbReference type="InterPro" id="IPR003280">
    <property type="entry name" value="2pore_dom_K_chnl"/>
</dbReference>
<evidence type="ECO:0000256" key="7">
    <source>
        <dbReference type="ARBA" id="ARBA00022958"/>
    </source>
</evidence>
<feature type="domain" description="Potassium channel" evidence="15">
    <location>
        <begin position="168"/>
        <end position="242"/>
    </location>
</feature>
<accession>A0A8R1XQK5</accession>
<keyword evidence="6 12" id="KW-0631">Potassium channel</keyword>
<evidence type="ECO:0000256" key="8">
    <source>
        <dbReference type="ARBA" id="ARBA00022989"/>
    </source>
</evidence>
<dbReference type="PANTHER" id="PTHR11003">
    <property type="entry name" value="POTASSIUM CHANNEL, SUBFAMILY K"/>
    <property type="match status" value="1"/>
</dbReference>
<keyword evidence="3 12" id="KW-0813">Transport</keyword>
<keyword evidence="4 12" id="KW-0633">Potassium transport</keyword>
<evidence type="ECO:0000256" key="9">
    <source>
        <dbReference type="ARBA" id="ARBA00023065"/>
    </source>
</evidence>
<dbReference type="AlphaFoldDB" id="A0A8R1XQK5"/>
<evidence type="ECO:0000256" key="5">
    <source>
        <dbReference type="ARBA" id="ARBA00022692"/>
    </source>
</evidence>
<evidence type="ECO:0000256" key="14">
    <source>
        <dbReference type="SAM" id="Phobius"/>
    </source>
</evidence>
<dbReference type="Pfam" id="PF07885">
    <property type="entry name" value="Ion_trans_2"/>
    <property type="match status" value="2"/>
</dbReference>
<evidence type="ECO:0000313" key="16">
    <source>
        <dbReference type="EnsemblMetazoa" id="OVOC11606.1"/>
    </source>
</evidence>
<dbReference type="EMBL" id="CMVM020000380">
    <property type="status" value="NOT_ANNOTATED_CDS"/>
    <property type="molecule type" value="Genomic_DNA"/>
</dbReference>
<dbReference type="GO" id="GO:0005886">
    <property type="term" value="C:plasma membrane"/>
    <property type="evidence" value="ECO:0007669"/>
    <property type="project" value="TreeGrafter"/>
</dbReference>
<reference evidence="17" key="1">
    <citation type="submission" date="2013-10" db="EMBL/GenBank/DDBJ databases">
        <title>Genome sequencing of Onchocerca volvulus.</title>
        <authorList>
            <person name="Cotton J."/>
            <person name="Tsai J."/>
            <person name="Stanley E."/>
            <person name="Tracey A."/>
            <person name="Holroyd N."/>
            <person name="Lustigman S."/>
            <person name="Berriman M."/>
        </authorList>
    </citation>
    <scope>NUCLEOTIDE SEQUENCE</scope>
</reference>
<feature type="transmembrane region" description="Helical" evidence="14">
    <location>
        <begin position="78"/>
        <end position="97"/>
    </location>
</feature>
<dbReference type="GO" id="GO:0015271">
    <property type="term" value="F:outward rectifier potassium channel activity"/>
    <property type="evidence" value="ECO:0007669"/>
    <property type="project" value="TreeGrafter"/>
</dbReference>
<feature type="domain" description="Potassium channel" evidence="15">
    <location>
        <begin position="64"/>
        <end position="132"/>
    </location>
</feature>
<keyword evidence="11 13" id="KW-0407">Ion channel</keyword>
<feature type="transmembrane region" description="Helical" evidence="14">
    <location>
        <begin position="189"/>
        <end position="207"/>
    </location>
</feature>
<organism evidence="16 17">
    <name type="scientific">Onchocerca volvulus</name>
    <dbReference type="NCBI Taxonomy" id="6282"/>
    <lineage>
        <taxon>Eukaryota</taxon>
        <taxon>Metazoa</taxon>
        <taxon>Ecdysozoa</taxon>
        <taxon>Nematoda</taxon>
        <taxon>Chromadorea</taxon>
        <taxon>Rhabditida</taxon>
        <taxon>Spirurina</taxon>
        <taxon>Spiruromorpha</taxon>
        <taxon>Filarioidea</taxon>
        <taxon>Onchocercidae</taxon>
        <taxon>Onchocerca</taxon>
    </lineage>
</organism>
<evidence type="ECO:0000256" key="6">
    <source>
        <dbReference type="ARBA" id="ARBA00022826"/>
    </source>
</evidence>
<proteinExistence type="inferred from homology"/>
<comment type="similarity">
    <text evidence="2 13">Belongs to the two pore domain potassium channel (TC 1.A.1.8) family.</text>
</comment>
<evidence type="ECO:0000256" key="3">
    <source>
        <dbReference type="ARBA" id="ARBA00022448"/>
    </source>
</evidence>
<protein>
    <recommendedName>
        <fullName evidence="12">Two pore potassium channel protein sup-9</fullName>
    </recommendedName>
</protein>
<evidence type="ECO:0000259" key="15">
    <source>
        <dbReference type="Pfam" id="PF07885"/>
    </source>
</evidence>
<feature type="transmembrane region" description="Helical" evidence="14">
    <location>
        <begin position="9"/>
        <end position="29"/>
    </location>
</feature>
<evidence type="ECO:0000256" key="2">
    <source>
        <dbReference type="ARBA" id="ARBA00006666"/>
    </source>
</evidence>
<sequence>MKRQNIRTLSLIVCTLTYLVIGAAVFDALESDNEMQQRELISKVKERLIDKYNISSADYRVLEATIIRSVPHRAGHQWKFSGAFYFATTVITTIGYGHSTPTTIGGKTFCMFYALAGIPLGIVMFQSIGERINTFAAMLLRMCKRLAGKPANVTHLDLILVASGCGTFLIASGAYVFQSYEKWTYFDSLYYCFITLTTIGFGDYVALQKESALQTSPEYVTFALIFIMFGLTVISAAMNLLVLRFLTMNTLDETRDKQEAQLAARGLVRVSKHLGQESYQCKRLSFIKRPYYRGNSEKYGRKDEEQEKDIPKSIDFENVSICSCSCYQLPYSEADLRQRYSVRNHHLVHPDNQLSTQSSIFEQQSPSTSTNHRSIFKTTIF</sequence>
<dbReference type="Gene3D" id="1.10.287.70">
    <property type="match status" value="1"/>
</dbReference>
<dbReference type="PRINTS" id="PR01095">
    <property type="entry name" value="TASKCHANNEL"/>
</dbReference>
<dbReference type="PIRSF" id="PIRSF038061">
    <property type="entry name" value="K_channel_subfamily_K_type"/>
    <property type="match status" value="1"/>
</dbReference>
<dbReference type="SUPFAM" id="SSF81324">
    <property type="entry name" value="Voltage-gated potassium channels"/>
    <property type="match status" value="2"/>
</dbReference>
<keyword evidence="17" id="KW-1185">Reference proteome</keyword>
<dbReference type="GO" id="GO:0022841">
    <property type="term" value="F:potassium ion leak channel activity"/>
    <property type="evidence" value="ECO:0007669"/>
    <property type="project" value="TreeGrafter"/>
</dbReference>
<evidence type="ECO:0000256" key="10">
    <source>
        <dbReference type="ARBA" id="ARBA00023136"/>
    </source>
</evidence>
<keyword evidence="5 13" id="KW-0812">Transmembrane</keyword>
<name>A0A8R1XQK5_ONCVO</name>
<evidence type="ECO:0000256" key="11">
    <source>
        <dbReference type="ARBA" id="ARBA00023303"/>
    </source>
</evidence>
<keyword evidence="10 12" id="KW-0472">Membrane</keyword>
<keyword evidence="7 12" id="KW-0630">Potassium</keyword>
<keyword evidence="9 12" id="KW-0406">Ion transport</keyword>
<comment type="subcellular location">
    <subcellularLocation>
        <location evidence="1">Membrane</location>
        <topology evidence="1">Multi-pass membrane protein</topology>
    </subcellularLocation>
</comment>
<evidence type="ECO:0000256" key="4">
    <source>
        <dbReference type="ARBA" id="ARBA00022538"/>
    </source>
</evidence>
<evidence type="ECO:0000256" key="12">
    <source>
        <dbReference type="PIRNR" id="PIRNR038061"/>
    </source>
</evidence>
<dbReference type="Proteomes" id="UP000024404">
    <property type="component" value="Unassembled WGS sequence"/>
</dbReference>
<dbReference type="GO" id="GO:0030322">
    <property type="term" value="P:stabilization of membrane potential"/>
    <property type="evidence" value="ECO:0007669"/>
    <property type="project" value="TreeGrafter"/>
</dbReference>
<reference evidence="16" key="2">
    <citation type="submission" date="2022-06" db="UniProtKB">
        <authorList>
            <consortium name="EnsemblMetazoa"/>
        </authorList>
    </citation>
    <scope>IDENTIFICATION</scope>
</reference>
<dbReference type="OMA" id="LSEANYC"/>
<feature type="transmembrane region" description="Helical" evidence="14">
    <location>
        <begin position="219"/>
        <end position="242"/>
    </location>
</feature>
<evidence type="ECO:0000256" key="1">
    <source>
        <dbReference type="ARBA" id="ARBA00004141"/>
    </source>
</evidence>
<dbReference type="PRINTS" id="PR01333">
    <property type="entry name" value="2POREKCHANEL"/>
</dbReference>
<evidence type="ECO:0000313" key="17">
    <source>
        <dbReference type="Proteomes" id="UP000024404"/>
    </source>
</evidence>
<dbReference type="EnsemblMetazoa" id="OVOC11606.1">
    <property type="protein sequence ID" value="OVOC11606.1"/>
    <property type="gene ID" value="WBGene00248415"/>
</dbReference>
<feature type="transmembrane region" description="Helical" evidence="14">
    <location>
        <begin position="158"/>
        <end position="177"/>
    </location>
</feature>
<dbReference type="PANTHER" id="PTHR11003:SF291">
    <property type="entry name" value="IP11374P"/>
    <property type="match status" value="1"/>
</dbReference>